<keyword evidence="11" id="KW-1185">Reference proteome</keyword>
<dbReference type="PANTHER" id="PTHR33406:SF6">
    <property type="entry name" value="MEMBRANE PROTEIN YDGH-RELATED"/>
    <property type="match status" value="1"/>
</dbReference>
<feature type="transmembrane region" description="Helical" evidence="8">
    <location>
        <begin position="200"/>
        <end position="219"/>
    </location>
</feature>
<comment type="subcellular location">
    <subcellularLocation>
        <location evidence="1">Cell membrane</location>
        <topology evidence="1">Multi-pass membrane protein</topology>
    </subcellularLocation>
</comment>
<feature type="transmembrane region" description="Helical" evidence="8">
    <location>
        <begin position="252"/>
        <end position="275"/>
    </location>
</feature>
<comment type="caution">
    <text evidence="10">The sequence shown here is derived from an EMBL/GenBank/DDBJ whole genome shotgun (WGS) entry which is preliminary data.</text>
</comment>
<dbReference type="SUPFAM" id="SSF82866">
    <property type="entry name" value="Multidrug efflux transporter AcrB transmembrane domain"/>
    <property type="match status" value="2"/>
</dbReference>
<feature type="region of interest" description="Disordered" evidence="7">
    <location>
        <begin position="959"/>
        <end position="983"/>
    </location>
</feature>
<evidence type="ECO:0000256" key="4">
    <source>
        <dbReference type="ARBA" id="ARBA00022692"/>
    </source>
</evidence>
<evidence type="ECO:0000313" key="10">
    <source>
        <dbReference type="EMBL" id="KUI15645.1"/>
    </source>
</evidence>
<dbReference type="Pfam" id="PF03176">
    <property type="entry name" value="MMPL"/>
    <property type="match status" value="2"/>
</dbReference>
<evidence type="ECO:0000256" key="8">
    <source>
        <dbReference type="SAM" id="Phobius"/>
    </source>
</evidence>
<evidence type="ECO:0000259" key="9">
    <source>
        <dbReference type="PROSITE" id="PS50156"/>
    </source>
</evidence>
<dbReference type="NCBIfam" id="TIGR00833">
    <property type="entry name" value="actII"/>
    <property type="match status" value="1"/>
</dbReference>
<feature type="transmembrane region" description="Helical" evidence="8">
    <location>
        <begin position="827"/>
        <end position="848"/>
    </location>
</feature>
<evidence type="ECO:0000256" key="2">
    <source>
        <dbReference type="ARBA" id="ARBA00010157"/>
    </source>
</evidence>
<dbReference type="InterPro" id="IPR050545">
    <property type="entry name" value="Mycobact_MmpL"/>
</dbReference>
<name>A0A101A738_9MYCO</name>
<evidence type="ECO:0000313" key="11">
    <source>
        <dbReference type="Proteomes" id="UP000053707"/>
    </source>
</evidence>
<dbReference type="RefSeq" id="WP_064396401.1">
    <property type="nucleotide sequence ID" value="NZ_LQIR01000019.1"/>
</dbReference>
<feature type="domain" description="SSD" evidence="9">
    <location>
        <begin position="212"/>
        <end position="356"/>
    </location>
</feature>
<dbReference type="AlphaFoldDB" id="A0A101A738"/>
<proteinExistence type="inferred from homology"/>
<feature type="transmembrane region" description="Helical" evidence="8">
    <location>
        <begin position="875"/>
        <end position="902"/>
    </location>
</feature>
<comment type="similarity">
    <text evidence="2">Belongs to the resistance-nodulation-cell division (RND) (TC 2.A.6) family. MmpL subfamily.</text>
</comment>
<accession>A0A101A738</accession>
<reference evidence="10 11" key="1">
    <citation type="submission" date="2016-01" db="EMBL/GenBank/DDBJ databases">
        <authorList>
            <consortium name="TB Trials Study Group"/>
            <person name="Sutton G."/>
            <person name="Brinkac L."/>
            <person name="Sanka R."/>
            <person name="Adams M."/>
            <person name="Lau E.L."/>
            <person name="Macaden R."/>
            <person name="Grewal H.M.S."/>
        </authorList>
    </citation>
    <scope>NUCLEOTIDE SEQUENCE [LARGE SCALE GENOMIC DNA]</scope>
    <source>
        <strain evidence="10 11">IS-1744</strain>
    </source>
</reference>
<evidence type="ECO:0000256" key="7">
    <source>
        <dbReference type="SAM" id="MobiDB-lite"/>
    </source>
</evidence>
<feature type="transmembrane region" description="Helical" evidence="8">
    <location>
        <begin position="771"/>
        <end position="789"/>
    </location>
</feature>
<organism evidence="10 11">
    <name type="scientific">Mycobacterium lehmannii</name>
    <dbReference type="NCBI Taxonomy" id="2048550"/>
    <lineage>
        <taxon>Bacteria</taxon>
        <taxon>Bacillati</taxon>
        <taxon>Actinomycetota</taxon>
        <taxon>Actinomycetes</taxon>
        <taxon>Mycobacteriales</taxon>
        <taxon>Mycobacteriaceae</taxon>
        <taxon>Mycobacterium</taxon>
    </lineage>
</organism>
<dbReference type="InterPro" id="IPR004707">
    <property type="entry name" value="MmpL_fam"/>
</dbReference>
<gene>
    <name evidence="10" type="ORF">AU192_07220</name>
</gene>
<dbReference type="FunFam" id="1.20.1640.10:FF:000018">
    <property type="entry name" value="Transmembrane transport protein MmpL10"/>
    <property type="match status" value="1"/>
</dbReference>
<dbReference type="InterPro" id="IPR004869">
    <property type="entry name" value="MMPL_dom"/>
</dbReference>
<feature type="transmembrane region" description="Helical" evidence="8">
    <location>
        <begin position="337"/>
        <end position="363"/>
    </location>
</feature>
<evidence type="ECO:0000256" key="3">
    <source>
        <dbReference type="ARBA" id="ARBA00022475"/>
    </source>
</evidence>
<feature type="transmembrane region" description="Helical" evidence="8">
    <location>
        <begin position="226"/>
        <end position="246"/>
    </location>
</feature>
<protein>
    <recommendedName>
        <fullName evidence="9">SSD domain-containing protein</fullName>
    </recommendedName>
</protein>
<dbReference type="PROSITE" id="PS50156">
    <property type="entry name" value="SSD"/>
    <property type="match status" value="1"/>
</dbReference>
<feature type="transmembrane region" description="Helical" evidence="8">
    <location>
        <begin position="384"/>
        <end position="406"/>
    </location>
</feature>
<dbReference type="Proteomes" id="UP000053707">
    <property type="component" value="Unassembled WGS sequence"/>
</dbReference>
<evidence type="ECO:0000256" key="6">
    <source>
        <dbReference type="ARBA" id="ARBA00023136"/>
    </source>
</evidence>
<dbReference type="Gene3D" id="1.20.1640.10">
    <property type="entry name" value="Multidrug efflux transporter AcrB transmembrane domain"/>
    <property type="match status" value="2"/>
</dbReference>
<keyword evidence="3" id="KW-1003">Cell membrane</keyword>
<keyword evidence="6 8" id="KW-0472">Membrane</keyword>
<evidence type="ECO:0000256" key="1">
    <source>
        <dbReference type="ARBA" id="ARBA00004651"/>
    </source>
</evidence>
<keyword evidence="5 8" id="KW-1133">Transmembrane helix</keyword>
<dbReference type="GO" id="GO:0005886">
    <property type="term" value="C:plasma membrane"/>
    <property type="evidence" value="ECO:0007669"/>
    <property type="project" value="UniProtKB-SubCell"/>
</dbReference>
<dbReference type="PANTHER" id="PTHR33406">
    <property type="entry name" value="MEMBRANE PROTEIN MJ1562-RELATED"/>
    <property type="match status" value="1"/>
</dbReference>
<sequence length="983" mass="108256">MNNERTRPPLIPRVIRKFPVFVILAWLLLIVVTTLAAVNGNWGAAIPALEKVGREQSVSVMPADAPSVRAMTRIGEVFEESHSDSFAMIVLEGQEPLGEDARQYYAELVRELRSDPEHVEHVQDLWGDRLTSSSVQSPDGKAAYVQLNLVGNQGTFVGEESVNAVREIVDRTSPPPGVDVYLTGAAPLASDMQRAGDNSILKITAVTVVVIFAVLLLVYRSIVTVILLLVMVGVELAAARGVVAFLGHNEVFVLSTFAVNMLVFLSIAAGTDYGIFYFGRYHEERAAGVDLETAYHKTYRSVTPVVLASGTTIAGALFCLSFTRLPYFKTMGIPCALGMLVAVAVAVTVVPAGIALATRFGLLEPKRKIRVARWRGLGTAIVRWPAPVLAATCAVTLVSLLTLPGYTTSYDDRLYVPDDIPANAGYVAAERHFSQTRLMPDILMIETNRDLRNPADFITLNKLAKAIFRVPGVSRVQAITRPEGTPIEHTSIPFMISLQSAGQVQMMQFQKLRMDDMLKQAEMLQTMIDITEKQYVLMREMVGLTQRMTEQTHELKIVLDELRDYIANFDDFWRPLRNYLYWEPHCFNIPICWAIRSLFDTLDGVDAISLQMEDLLQDLDRMNEIMPQMVRLIPRMIEFQKFMKQSMLTMHSTMSGYMSGLDEASKNVAVLGQAFDAAQNDDSFFLPPEVFENPDFKRAMNSFLSPDGKAARFIISHRGDPATPEGIARVDQIKHAAEEALKGTPLKDAKIYMAGAASTAKDWHDGSTYDLWIAGIAAICLVFTIMLIVTRGFIAALAIVGTVALSLGASFGVSVLLWQYILGIHLHWMVLAMTVIILLAVGSDYNLLLVSRMKEELGAGINTGIIRAMGGTGKVVTTAGLVFAATMASMVVSDLLIIGQIGTTIALGLMFDTLIVRAFMTPSIAALLGRWFWWPQKVRPRPASALLESVGPRPLVRSLLLGEGRQRTEDDDPPTTEIPRQSP</sequence>
<dbReference type="EMBL" id="LQIR01000019">
    <property type="protein sequence ID" value="KUI15645.1"/>
    <property type="molecule type" value="Genomic_DNA"/>
</dbReference>
<dbReference type="InterPro" id="IPR000731">
    <property type="entry name" value="SSD"/>
</dbReference>
<feature type="transmembrane region" description="Helical" evidence="8">
    <location>
        <begin position="305"/>
        <end position="325"/>
    </location>
</feature>
<keyword evidence="4 8" id="KW-0812">Transmembrane</keyword>
<dbReference type="FunFam" id="1.20.1640.10:FF:000020">
    <property type="entry name" value="Transmembrane transport protein MmpL10"/>
    <property type="match status" value="1"/>
</dbReference>
<evidence type="ECO:0000256" key="5">
    <source>
        <dbReference type="ARBA" id="ARBA00022989"/>
    </source>
</evidence>
<feature type="transmembrane region" description="Helical" evidence="8">
    <location>
        <begin position="796"/>
        <end position="821"/>
    </location>
</feature>